<gene>
    <name evidence="6" type="ordered locus">bgla_1p1710</name>
</gene>
<dbReference type="Pfam" id="PF00550">
    <property type="entry name" value="PP-binding"/>
    <property type="match status" value="3"/>
</dbReference>
<dbReference type="SMART" id="SM00823">
    <property type="entry name" value="PKS_PP"/>
    <property type="match status" value="3"/>
</dbReference>
<dbReference type="CDD" id="cd19531">
    <property type="entry name" value="LCL_NRPS-like"/>
    <property type="match status" value="1"/>
</dbReference>
<protein>
    <submittedName>
        <fullName evidence="6">Non-ribosomal peptide synthetase</fullName>
    </submittedName>
</protein>
<dbReference type="Gene3D" id="2.30.38.10">
    <property type="entry name" value="Luciferase, Domain 3"/>
    <property type="match status" value="1"/>
</dbReference>
<dbReference type="HOGENOM" id="CLU_000022_11_3_4"/>
<dbReference type="InterPro" id="IPR042099">
    <property type="entry name" value="ANL_N_sf"/>
</dbReference>
<dbReference type="InterPro" id="IPR010071">
    <property type="entry name" value="AA_adenyl_dom"/>
</dbReference>
<keyword evidence="7" id="KW-1185">Reference proteome</keyword>
<dbReference type="InterPro" id="IPR001242">
    <property type="entry name" value="Condensation_dom"/>
</dbReference>
<comment type="cofactor">
    <cofactor evidence="1">
        <name>pantetheine 4'-phosphate</name>
        <dbReference type="ChEBI" id="CHEBI:47942"/>
    </cofactor>
</comment>
<dbReference type="InterPro" id="IPR000873">
    <property type="entry name" value="AMP-dep_synth/lig_dom"/>
</dbReference>
<dbReference type="InterPro" id="IPR006162">
    <property type="entry name" value="Ppantetheine_attach_site"/>
</dbReference>
<dbReference type="GO" id="GO:0003824">
    <property type="term" value="F:catalytic activity"/>
    <property type="evidence" value="ECO:0007669"/>
    <property type="project" value="InterPro"/>
</dbReference>
<name>F2LRR8_BURGS</name>
<dbReference type="InterPro" id="IPR009081">
    <property type="entry name" value="PP-bd_ACP"/>
</dbReference>
<evidence type="ECO:0000256" key="2">
    <source>
        <dbReference type="ARBA" id="ARBA00022450"/>
    </source>
</evidence>
<evidence type="ECO:0000259" key="5">
    <source>
        <dbReference type="PROSITE" id="PS50075"/>
    </source>
</evidence>
<dbReference type="Gene3D" id="1.10.1200.10">
    <property type="entry name" value="ACP-like"/>
    <property type="match status" value="3"/>
</dbReference>
<dbReference type="PROSITE" id="PS50075">
    <property type="entry name" value="CARRIER"/>
    <property type="match status" value="3"/>
</dbReference>
<dbReference type="CDD" id="cd12117">
    <property type="entry name" value="A_NRPS_Srf_like"/>
    <property type="match status" value="1"/>
</dbReference>
<geneLocation type="plasmid" evidence="6 7">
    <name>bgla_1p</name>
</geneLocation>
<dbReference type="SUPFAM" id="SSF47336">
    <property type="entry name" value="ACP-like"/>
    <property type="match status" value="3"/>
</dbReference>
<dbReference type="Proteomes" id="UP000008316">
    <property type="component" value="Plasmid bgla_1p"/>
</dbReference>
<dbReference type="SUPFAM" id="SSF52777">
    <property type="entry name" value="CoA-dependent acyltransferases"/>
    <property type="match status" value="6"/>
</dbReference>
<dbReference type="FunFam" id="3.40.50.12780:FF:000012">
    <property type="entry name" value="Non-ribosomal peptide synthetase"/>
    <property type="match status" value="1"/>
</dbReference>
<dbReference type="RefSeq" id="WP_013699940.1">
    <property type="nucleotide sequence ID" value="NC_015382.1"/>
</dbReference>
<dbReference type="Gene3D" id="3.40.50.980">
    <property type="match status" value="2"/>
</dbReference>
<feature type="region of interest" description="Disordered" evidence="4">
    <location>
        <begin position="3137"/>
        <end position="3176"/>
    </location>
</feature>
<dbReference type="InterPro" id="IPR020806">
    <property type="entry name" value="PKS_PP-bd"/>
</dbReference>
<keyword evidence="3" id="KW-0597">Phosphoprotein</keyword>
<dbReference type="SUPFAM" id="SSF56801">
    <property type="entry name" value="Acetyl-CoA synthetase-like"/>
    <property type="match status" value="3"/>
</dbReference>
<dbReference type="Pfam" id="PF13193">
    <property type="entry name" value="AMP-binding_C"/>
    <property type="match status" value="1"/>
</dbReference>
<evidence type="ECO:0000313" key="7">
    <source>
        <dbReference type="Proteomes" id="UP000008316"/>
    </source>
</evidence>
<dbReference type="NCBIfam" id="NF003417">
    <property type="entry name" value="PRK04813.1"/>
    <property type="match status" value="3"/>
</dbReference>
<proteinExistence type="predicted"/>
<accession>F2LRR8</accession>
<dbReference type="Gene3D" id="3.30.300.30">
    <property type="match status" value="3"/>
</dbReference>
<dbReference type="InterPro" id="IPR020845">
    <property type="entry name" value="AMP-binding_CS"/>
</dbReference>
<organism evidence="6 7">
    <name type="scientific">Burkholderia gladioli (strain BSR3)</name>
    <dbReference type="NCBI Taxonomy" id="999541"/>
    <lineage>
        <taxon>Bacteria</taxon>
        <taxon>Pseudomonadati</taxon>
        <taxon>Pseudomonadota</taxon>
        <taxon>Betaproteobacteria</taxon>
        <taxon>Burkholderiales</taxon>
        <taxon>Burkholderiaceae</taxon>
        <taxon>Burkholderia</taxon>
    </lineage>
</organism>
<dbReference type="GO" id="GO:0043041">
    <property type="term" value="P:amino acid activation for nonribosomal peptide biosynthetic process"/>
    <property type="evidence" value="ECO:0007669"/>
    <property type="project" value="TreeGrafter"/>
</dbReference>
<evidence type="ECO:0000313" key="6">
    <source>
        <dbReference type="EMBL" id="AEA65562.1"/>
    </source>
</evidence>
<dbReference type="FunFam" id="3.40.50.980:FF:000002">
    <property type="entry name" value="Enterobactin synthetase component F"/>
    <property type="match status" value="1"/>
</dbReference>
<dbReference type="GO" id="GO:0005737">
    <property type="term" value="C:cytoplasm"/>
    <property type="evidence" value="ECO:0007669"/>
    <property type="project" value="TreeGrafter"/>
</dbReference>
<reference evidence="6 7" key="1">
    <citation type="journal article" date="2011" name="J. Bacteriol.">
        <title>Complete genome sequence of Burkholderia gladioli BSR3.</title>
        <authorList>
            <person name="Seo Y.S."/>
            <person name="Lim J."/>
            <person name="Choi B.S."/>
            <person name="Kim H."/>
            <person name="Goo E."/>
            <person name="Lee B."/>
            <person name="Lim J.S."/>
            <person name="Choi I.Y."/>
            <person name="Moon J.S."/>
            <person name="Kim J."/>
            <person name="Hwang I."/>
        </authorList>
    </citation>
    <scope>NUCLEOTIDE SEQUENCE [LARGE SCALE GENOMIC DNA]</scope>
    <source>
        <strain evidence="7">BSR3</strain>
    </source>
</reference>
<dbReference type="KEGG" id="bgd:bgla_1p1710"/>
<feature type="domain" description="Carrier" evidence="5">
    <location>
        <begin position="2009"/>
        <end position="2083"/>
    </location>
</feature>
<dbReference type="GO" id="GO:0031177">
    <property type="term" value="F:phosphopantetheine binding"/>
    <property type="evidence" value="ECO:0007669"/>
    <property type="project" value="InterPro"/>
</dbReference>
<dbReference type="NCBIfam" id="TIGR01733">
    <property type="entry name" value="AA-adenyl-dom"/>
    <property type="match status" value="3"/>
</dbReference>
<dbReference type="PROSITE" id="PS00455">
    <property type="entry name" value="AMP_BINDING"/>
    <property type="match status" value="3"/>
</dbReference>
<dbReference type="InterPro" id="IPR023213">
    <property type="entry name" value="CAT-like_dom_sf"/>
</dbReference>
<dbReference type="PANTHER" id="PTHR45527:SF1">
    <property type="entry name" value="FATTY ACID SYNTHASE"/>
    <property type="match status" value="1"/>
</dbReference>
<feature type="domain" description="Carrier" evidence="5">
    <location>
        <begin position="3065"/>
        <end position="3140"/>
    </location>
</feature>
<evidence type="ECO:0000256" key="1">
    <source>
        <dbReference type="ARBA" id="ARBA00001957"/>
    </source>
</evidence>
<dbReference type="Gene3D" id="3.30.559.30">
    <property type="entry name" value="Nonribosomal peptide synthetase, condensation domain"/>
    <property type="match status" value="3"/>
</dbReference>
<dbReference type="GO" id="GO:0044550">
    <property type="term" value="P:secondary metabolite biosynthetic process"/>
    <property type="evidence" value="ECO:0007669"/>
    <property type="project" value="TreeGrafter"/>
</dbReference>
<dbReference type="Gene3D" id="3.40.50.12780">
    <property type="entry name" value="N-terminal domain of ligase-like"/>
    <property type="match status" value="2"/>
</dbReference>
<dbReference type="InterPro" id="IPR045851">
    <property type="entry name" value="AMP-bd_C_sf"/>
</dbReference>
<feature type="compositionally biased region" description="Low complexity" evidence="4">
    <location>
        <begin position="3153"/>
        <end position="3168"/>
    </location>
</feature>
<dbReference type="InterPro" id="IPR025110">
    <property type="entry name" value="AMP-bd_C"/>
</dbReference>
<dbReference type="CDD" id="cd17643">
    <property type="entry name" value="A_NRPS_Cytc1-like"/>
    <property type="match status" value="1"/>
</dbReference>
<keyword evidence="2" id="KW-0596">Phosphopantetheine</keyword>
<dbReference type="Gene3D" id="3.30.559.10">
    <property type="entry name" value="Chloramphenicol acetyltransferase-like domain"/>
    <property type="match status" value="3"/>
</dbReference>
<sequence>MTELQANRYQQRFYLEWALDRGSRMYNTPLVYELEGELDEAALTAALDDFVNRCHPGCRSRFVERDGVLLQCLAPHVELGLRDIEGGPGETIDALLERELAHAFDLERGPLFRFALLRAQARRVLVLNFHHIVSDATSAMGLVELLSGAYQHFTAGGPLPPKPPVVLEEAADPMRRDEDLAYWCDLLRGRSLHVDLPRQVRGEAAGADGESHFFDLDADLTERLRGFCKTQRCTPFMVIAAACGVVLGRHAATRALVLNYPVDSRPGTARNAQGCFVNNVPLPLDVAPGRSLIDLVEEIRGLRKAARQHAEFSLTEVVRQLRESAMTEQNLFNVGVIEAYFDDTPLTLGTGLLRPLQLARRQVAGDLSVAYQPAQERIRFRIDYRLDAFAASFIGRLAESLRHTLSVMLDAPERGIDADTVLAPAMRESLRVMAQGEPVGALGQEGVMAMLLRAAAERPASPALHYRGHAISYRDTLRAAARVAARLARDGAPAGTGEGAELVGVYCARKELAVLCMLGVLGAGRAYVPIDPKMPAARLREVCAESGMAVLLTDLPAVEGLDGPRVLAVGDELLVEAAEADEIAQLVTPSPQALAYVIYTSGSTGKPKGVRIEHGKLGNAVADFVAALGVSAEDRVVGSTAIGFDIFGLELFMALATGASLLLLDRELADPGALRAALDLHRPTVLQGTPSFWSLLAMADWRPAEAGRLIALCGGEALSRTLAAYLLRVASAVHQVYGPTETTIWSSRQPMRDEADYAVIGRPIGATRCHVLDANGELLPWGACGELYIGGAGISSGYHRREDLSAERFPELTLDGTRRERLYRTGDRVCWNEQGELIYLGRLDFQVKVRGHRVELGEVELGLNRLAGVKQAVACAVGVPGQLELAAWMVLEAGASADLDGWRATLRQSLPEYMIPRSFQVLEALPQTINGKIDRKALPAPAMAASGMAVEPDGEAERVLLDIWRKVLGNPSIGVTDHFMTAGGHSLLAAQMLIAAGRAFSVELSFADLLAAPTVRELCEKIAAASPAEVNAAQTRVTRFPLSMEQRHLHFIDRYEDGAGHTFNLAVVQQIDGALDVAALSRALQALLPRHDMLNVRVTDEGAEPAQQLAPQPVPPLVAQSIAPSALDAALREAVSAPFDLARAPLYRLALLRSAPQCHLLVLVVPHIVADGWSLELLSRELTVLYRAELTGTPAQLPAPSQFYSDAVERQARWLASPSYQASLEFWRERLAGYAGLDLPADFPASRERSFRGAHHRFELDPDLSAGLKALATRLGVSLFDCLYTVFALQLRRYCRQRDLVISVPAANRRAGNEEVVGLFTSMLPLRIAIDDDLPFDAQVGRLSMHSRAALAHQGVPLEALRGGADSREAPSHSLLQAVFALQNANQQYALQLDGVACRYVEVEDRVARYELFLDMREEEGRLIGRIEYPENRFTQARIERMGQHFVQLAQQAAHAMPVGDYQIVTPAEARQLGDLAPALPAGGEPGSMPSLVDCYASSAAAYPDAIALEDGQTQLSYAELDALSERLAKRLRSAYRREHGTAMPAETLVGLCLERGPSVVVAMLAILKAGGAYLPLDPSYPQARLRYMAQDSGIGLIVSTRAELARSGLDALLAPGGCVLLDAPEPAPAHDDEVLPRVTGDQLAYVIYTSGSTGNPKGALLTHANVTRLFDSSAGLFDFSERDCWCLFHSYAFDFSVWEIWGALRHGARLLTVSSEVSRDPEQFRALLRRHGVSVLNQTPSAFVRLIEEDARHADRLALRYVIFGGEALQVATLAPWFARYGEATRLINMYGITETTVHVSFKPVPAASLDHPGCNDIGRPLPDLRVLVLDERRRWCPLGVAGEMYVAGPGLARGYLNQPELSARAFVSDPDLLDGARLYKTGDLARWLENGNLEYLGRNDHQVKIRGFRVELGEVQAALMRLPRVVNAVAVHDRERDGIAAYYAAAEPLDLEAARARLRADLPEFMLPQRLVHVDSLPLTANGKIDLAALRQLEAQAPALPTAPQVPPQGEAQCLLARVWEQVLGQPGLGANTDFFAAGGDSLRVLDVIRLVREAGFVFRPRDLFRHPTIAQLAEVLRPAGELPARQAPEPFALLAPAHAAVCREQDDEDIYPLTALQEGMVFHSSLGDGSSTYLDLMTCRVQGHFDLQAFVAVLTRLVGQQPVLRTRFLRDAAGAWQKVKRTVPLPLRVCRVESSTAEDVEAELAAFFAAELAHGFDTDMAPLWRITVHRLEAGFHLSLCCHHAILDGWSVATMLTGLLRDYDAALSGVLPASVPPGPVFRDYVAQEMRQRRDRAALDFWLAHWQGREPTLLAEPISAAAGELNRHRLPIDADLHQAVRAAATAHSVPIDTVLLGAHLLALSRSTGQRGVSTGIASHGRLAEDAGHRMLGLFLNTVTCSLPAEPGASPAEVLRQLLEFRAELQPHAGCPLGELQREVRRGPLFDTLFNYVNFHVFGELGALANLSVTQAYCYEETNFALVSQTGIDPLSGALQVELVHRTDRLAREKVERFGLLFLDALRWLCGIETSTHEAAALAAAFPARDWLGGGGAPAADSLAERARAAARRWPDAIALRAGERSLDYRSLDRWAEALAASMLARHGGALAGARIGLLARREPVTIAAMLAIVKLGAAYVPIDPGYPQAHLESLLADAAPALVVGSEAALASQPWLGSVAMALPDWPQPSATVEPQPLPSPAALAYVMYTSGSTGRPKGVMVEQAGILRLVLDAGYIDFQPGEIVAQAASLSFDAATLEVWGALLNGATLALVPPDTLLDGARFGHWLLDQRVDTLFLTTRLFDRFVATGHAAMFRGLRYLLIGGDAMDPATVAAVWHCPAGRPRHICNGYGPTENTTFTTMHQLSEASLAAGRVPIGKPIAHTQVYVLDEAMRQVPIGVTGELYTAGAGLARGYLGEEARTASAFVELALPDADSATPRLRRLYRTGDAARWLPNGELDCLGRRDRTVKINGFRVDLGEVEAAARACEAVEQCIAVPIPGERRQVALYFSGSLAAPALRAWLAERVPAFMLPARLIEVAAFVLNRNGKIDTSRLPPVVEAESEQFYQPADPASAALLEIWRGLLGPGRIGPHDNFFERGGDSLLAMQLQHHIDQAFRIALPIVDVFRYPTIEAMAARLAAPQPSPAARGEDPAAARRAAGLAAQRARLQRQSGKEQTK</sequence>
<dbReference type="EMBL" id="CP002601">
    <property type="protein sequence ID" value="AEA65562.1"/>
    <property type="molecule type" value="Genomic_DNA"/>
</dbReference>
<dbReference type="PANTHER" id="PTHR45527">
    <property type="entry name" value="NONRIBOSOMAL PEPTIDE SYNTHETASE"/>
    <property type="match status" value="1"/>
</dbReference>
<feature type="domain" description="Carrier" evidence="5">
    <location>
        <begin position="951"/>
        <end position="1026"/>
    </location>
</feature>
<keyword evidence="6" id="KW-0614">Plasmid</keyword>
<dbReference type="InterPro" id="IPR036736">
    <property type="entry name" value="ACP-like_sf"/>
</dbReference>
<dbReference type="PROSITE" id="PS00012">
    <property type="entry name" value="PHOSPHOPANTETHEINE"/>
    <property type="match status" value="1"/>
</dbReference>
<dbReference type="Pfam" id="PF00668">
    <property type="entry name" value="Condensation"/>
    <property type="match status" value="3"/>
</dbReference>
<evidence type="ECO:0000256" key="3">
    <source>
        <dbReference type="ARBA" id="ARBA00022553"/>
    </source>
</evidence>
<dbReference type="Pfam" id="PF00501">
    <property type="entry name" value="AMP-binding"/>
    <property type="match status" value="3"/>
</dbReference>
<evidence type="ECO:0000256" key="4">
    <source>
        <dbReference type="SAM" id="MobiDB-lite"/>
    </source>
</evidence>